<keyword evidence="1" id="KW-0732">Signal</keyword>
<accession>A0A7X0NKP3</accession>
<name>A0A7X0NKP3_9GAMM</name>
<dbReference type="AlphaFoldDB" id="A0A7X0NKP3"/>
<reference evidence="2 3" key="1">
    <citation type="submission" date="2020-08" db="EMBL/GenBank/DDBJ databases">
        <title>Genomic Encyclopedia of Type Strains, Phase IV (KMG-IV): sequencing the most valuable type-strain genomes for metagenomic binning, comparative biology and taxonomic classification.</title>
        <authorList>
            <person name="Goeker M."/>
        </authorList>
    </citation>
    <scope>NUCLEOTIDE SEQUENCE [LARGE SCALE GENOMIC DNA]</scope>
    <source>
        <strain evidence="2 3">DSM 26287</strain>
    </source>
</reference>
<protein>
    <submittedName>
        <fullName evidence="2">Uncharacterized protein</fullName>
    </submittedName>
</protein>
<feature type="chain" id="PRO_5031165709" evidence="1">
    <location>
        <begin position="23"/>
        <end position="519"/>
    </location>
</feature>
<gene>
    <name evidence="2" type="ORF">HNQ55_003726</name>
</gene>
<dbReference type="Proteomes" id="UP000537141">
    <property type="component" value="Unassembled WGS sequence"/>
</dbReference>
<keyword evidence="3" id="KW-1185">Reference proteome</keyword>
<evidence type="ECO:0000256" key="1">
    <source>
        <dbReference type="SAM" id="SignalP"/>
    </source>
</evidence>
<proteinExistence type="predicted"/>
<dbReference type="EMBL" id="JACHHU010000057">
    <property type="protein sequence ID" value="MBB6545183.1"/>
    <property type="molecule type" value="Genomic_DNA"/>
</dbReference>
<organism evidence="2 3">
    <name type="scientific">Thalassotalea piscium</name>
    <dbReference type="NCBI Taxonomy" id="1230533"/>
    <lineage>
        <taxon>Bacteria</taxon>
        <taxon>Pseudomonadati</taxon>
        <taxon>Pseudomonadota</taxon>
        <taxon>Gammaproteobacteria</taxon>
        <taxon>Alteromonadales</taxon>
        <taxon>Colwelliaceae</taxon>
        <taxon>Thalassotalea</taxon>
    </lineage>
</organism>
<comment type="caution">
    <text evidence="2">The sequence shown here is derived from an EMBL/GenBank/DDBJ whole genome shotgun (WGS) entry which is preliminary data.</text>
</comment>
<evidence type="ECO:0000313" key="2">
    <source>
        <dbReference type="EMBL" id="MBB6545183.1"/>
    </source>
</evidence>
<feature type="signal peptide" evidence="1">
    <location>
        <begin position="1"/>
        <end position="22"/>
    </location>
</feature>
<evidence type="ECO:0000313" key="3">
    <source>
        <dbReference type="Proteomes" id="UP000537141"/>
    </source>
</evidence>
<dbReference type="RefSeq" id="WP_184426932.1">
    <property type="nucleotide sequence ID" value="NZ_AP027362.1"/>
</dbReference>
<sequence>MNIKTAFIIPSTLLFISLSVSAETVPNIFSPNTPAKAAEVNENFDFLASKSMGMNLIDGEIEVDVDCTADAAALNKAYTEHVNYKDLNFRIKGNCYGDITVKRTFDGDNNWEGNSYQVASQSINIQPQEGHTAELIPNDLSGKVAIWGGFGGGLYLIDLTITLGDDWDYGAAFSRNGHGSVINVTIIGPDTPNGTGILLQEGAQAYISGVNISKVALGIFGNNNAAIRFIQTPSTVSSQSEAVKVLGSSVRQQVALDITSAQGKALDLDGGTNWMGWGQSITATGNNILIGGGSTLAVDILDVTGVIDVENTSLLKATNLSSTSNLQVSNSELNLVNATVGGNTNFYMSKLNAQNINATGLYLWNSSFNISSGNITAFTTLTERSLLRVENTTLSGVLVNNSTLSGQSLTILNADIQNNAMLDITTSTITSNFDVDSNSTAILEDITFNGSQFNINQSDVRILGTTKMPTSKLACWGLSQVEYEGNNDILATAPNSNCLDQSSITTLIDLVKSNHSIPE</sequence>